<organism evidence="1">
    <name type="scientific">Rhizophora mucronata</name>
    <name type="common">Asiatic mangrove</name>
    <dbReference type="NCBI Taxonomy" id="61149"/>
    <lineage>
        <taxon>Eukaryota</taxon>
        <taxon>Viridiplantae</taxon>
        <taxon>Streptophyta</taxon>
        <taxon>Embryophyta</taxon>
        <taxon>Tracheophyta</taxon>
        <taxon>Spermatophyta</taxon>
        <taxon>Magnoliopsida</taxon>
        <taxon>eudicotyledons</taxon>
        <taxon>Gunneridae</taxon>
        <taxon>Pentapetalae</taxon>
        <taxon>rosids</taxon>
        <taxon>fabids</taxon>
        <taxon>Malpighiales</taxon>
        <taxon>Rhizophoraceae</taxon>
        <taxon>Rhizophora</taxon>
    </lineage>
</organism>
<sequence length="18" mass="2088">MESPSLVVNTVWFCMQLC</sequence>
<accession>A0A2P2PYY6</accession>
<name>A0A2P2PYY6_RHIMU</name>
<dbReference type="EMBL" id="GGEC01079482">
    <property type="protein sequence ID" value="MBX59966.1"/>
    <property type="molecule type" value="Transcribed_RNA"/>
</dbReference>
<proteinExistence type="predicted"/>
<protein>
    <submittedName>
        <fullName evidence="1">Uncharacterized protein</fullName>
    </submittedName>
</protein>
<reference evidence="1" key="1">
    <citation type="submission" date="2018-02" db="EMBL/GenBank/DDBJ databases">
        <title>Rhizophora mucronata_Transcriptome.</title>
        <authorList>
            <person name="Meera S.P."/>
            <person name="Sreeshan A."/>
            <person name="Augustine A."/>
        </authorList>
    </citation>
    <scope>NUCLEOTIDE SEQUENCE</scope>
    <source>
        <tissue evidence="1">Leaf</tissue>
    </source>
</reference>
<evidence type="ECO:0000313" key="1">
    <source>
        <dbReference type="EMBL" id="MBX59966.1"/>
    </source>
</evidence>
<dbReference type="AlphaFoldDB" id="A0A2P2PYY6"/>